<evidence type="ECO:0000256" key="8">
    <source>
        <dbReference type="ARBA" id="ARBA00042850"/>
    </source>
</evidence>
<gene>
    <name evidence="15" type="ORF">KXQ929_LOCUS43327</name>
</gene>
<protein>
    <recommendedName>
        <fullName evidence="4">ADP-ribosylhydrolase ARH3</fullName>
        <ecNumber evidence="2">3.2.1.143</ecNumber>
    </recommendedName>
    <alternativeName>
        <fullName evidence="5">ADP-ribose glycohydrolase ARH3</fullName>
    </alternativeName>
    <alternativeName>
        <fullName evidence="6">ADP-ribosylhydrolase 3</fullName>
    </alternativeName>
    <alternativeName>
        <fullName evidence="9">O-acetyl-ADP-ribose deacetylase ARH3</fullName>
    </alternativeName>
    <alternativeName>
        <fullName evidence="10">Poly(ADP-ribose) glycohydrolase ARH3</fullName>
    </alternativeName>
    <alternativeName>
        <fullName evidence="8">[Protein ADP-ribosylarginine] hydrolase-like protein 2</fullName>
    </alternativeName>
    <alternativeName>
        <fullName evidence="7">[Protein ADP-ribosylserine] hydrolase</fullName>
    </alternativeName>
</protein>
<evidence type="ECO:0000256" key="9">
    <source>
        <dbReference type="ARBA" id="ARBA00043187"/>
    </source>
</evidence>
<feature type="non-terminal residue" evidence="15">
    <location>
        <position position="1"/>
    </location>
</feature>
<evidence type="ECO:0000313" key="15">
    <source>
        <dbReference type="EMBL" id="CAF4260713.1"/>
    </source>
</evidence>
<evidence type="ECO:0000256" key="3">
    <source>
        <dbReference type="ARBA" id="ARBA00022801"/>
    </source>
</evidence>
<dbReference type="Pfam" id="PF03747">
    <property type="entry name" value="ADP_ribosyl_GH"/>
    <property type="match status" value="1"/>
</dbReference>
<feature type="binding site" evidence="12">
    <location>
        <position position="51"/>
    </location>
    <ligand>
        <name>Mg(2+)</name>
        <dbReference type="ChEBI" id="CHEBI:18420"/>
        <label>1</label>
    </ligand>
</feature>
<dbReference type="InterPro" id="IPR005502">
    <property type="entry name" value="Ribosyl_crysJ1"/>
</dbReference>
<dbReference type="EC" id="3.2.1.143" evidence="2"/>
<evidence type="ECO:0000256" key="7">
    <source>
        <dbReference type="ARBA" id="ARBA00042722"/>
    </source>
</evidence>
<evidence type="ECO:0000256" key="5">
    <source>
        <dbReference type="ARBA" id="ARBA00042398"/>
    </source>
</evidence>
<keyword evidence="12" id="KW-0460">Magnesium</keyword>
<dbReference type="PROSITE" id="PS50105">
    <property type="entry name" value="SAM_DOMAIN"/>
    <property type="match status" value="1"/>
</dbReference>
<organism evidence="15 16">
    <name type="scientific">Adineta steineri</name>
    <dbReference type="NCBI Taxonomy" id="433720"/>
    <lineage>
        <taxon>Eukaryota</taxon>
        <taxon>Metazoa</taxon>
        <taxon>Spiralia</taxon>
        <taxon>Gnathifera</taxon>
        <taxon>Rotifera</taxon>
        <taxon>Eurotatoria</taxon>
        <taxon>Bdelloidea</taxon>
        <taxon>Adinetida</taxon>
        <taxon>Adinetidae</taxon>
        <taxon>Adineta</taxon>
    </lineage>
</organism>
<evidence type="ECO:0000313" key="16">
    <source>
        <dbReference type="Proteomes" id="UP000663868"/>
    </source>
</evidence>
<feature type="domain" description="SAM" evidence="14">
    <location>
        <begin position="214"/>
        <end position="280"/>
    </location>
</feature>
<reference evidence="15" key="1">
    <citation type="submission" date="2021-02" db="EMBL/GenBank/DDBJ databases">
        <authorList>
            <person name="Nowell W R."/>
        </authorList>
    </citation>
    <scope>NUCLEOTIDE SEQUENCE</scope>
</reference>
<feature type="binding site" evidence="12">
    <location>
        <position position="52"/>
    </location>
    <ligand>
        <name>Mg(2+)</name>
        <dbReference type="ChEBI" id="CHEBI:18420"/>
        <label>1</label>
    </ligand>
</feature>
<evidence type="ECO:0000256" key="2">
    <source>
        <dbReference type="ARBA" id="ARBA00012255"/>
    </source>
</evidence>
<dbReference type="AlphaFoldDB" id="A0A820FHG3"/>
<evidence type="ECO:0000256" key="12">
    <source>
        <dbReference type="PIRSR" id="PIRSR605502-1"/>
    </source>
</evidence>
<dbReference type="PANTHER" id="PTHR16222">
    <property type="entry name" value="ADP-RIBOSYLGLYCOHYDROLASE"/>
    <property type="match status" value="1"/>
</dbReference>
<comment type="catalytic activity">
    <reaction evidence="11">
        <text>alpha-NAD(+) + H2O = ADP-D-ribose + nicotinamide + H(+)</text>
        <dbReference type="Rhea" id="RHEA:68792"/>
        <dbReference type="ChEBI" id="CHEBI:15377"/>
        <dbReference type="ChEBI" id="CHEBI:15378"/>
        <dbReference type="ChEBI" id="CHEBI:17154"/>
        <dbReference type="ChEBI" id="CHEBI:57967"/>
        <dbReference type="ChEBI" id="CHEBI:77017"/>
    </reaction>
</comment>
<dbReference type="SMART" id="SM00454">
    <property type="entry name" value="SAM"/>
    <property type="match status" value="1"/>
</dbReference>
<evidence type="ECO:0000256" key="10">
    <source>
        <dbReference type="ARBA" id="ARBA00043193"/>
    </source>
</evidence>
<keyword evidence="12" id="KW-0479">Metal-binding</keyword>
<dbReference type="SUPFAM" id="SSF101478">
    <property type="entry name" value="ADP-ribosylglycohydrolase"/>
    <property type="match status" value="1"/>
</dbReference>
<comment type="similarity">
    <text evidence="1">Belongs to the ADP-ribosylglycohydrolase family.</text>
</comment>
<dbReference type="InterPro" id="IPR050792">
    <property type="entry name" value="ADP-ribosylglycohydrolase"/>
</dbReference>
<feature type="region of interest" description="Disordered" evidence="13">
    <location>
        <begin position="131"/>
        <end position="203"/>
    </location>
</feature>
<comment type="cofactor">
    <cofactor evidence="12">
        <name>Mg(2+)</name>
        <dbReference type="ChEBI" id="CHEBI:18420"/>
    </cofactor>
    <text evidence="12">Binds 2 magnesium ions per subunit.</text>
</comment>
<comment type="caution">
    <text evidence="15">The sequence shown here is derived from an EMBL/GenBank/DDBJ whole genome shotgun (WGS) entry which is preliminary data.</text>
</comment>
<dbReference type="CDD" id="cd09487">
    <property type="entry name" value="SAM_superfamily"/>
    <property type="match status" value="1"/>
</dbReference>
<accession>A0A820FHG3</accession>
<dbReference type="Gene3D" id="1.10.150.50">
    <property type="entry name" value="Transcription Factor, Ets-1"/>
    <property type="match status" value="1"/>
</dbReference>
<dbReference type="PANTHER" id="PTHR16222:SF24">
    <property type="entry name" value="ADP-RIBOSYLHYDROLASE ARH3"/>
    <property type="match status" value="1"/>
</dbReference>
<dbReference type="InterPro" id="IPR036705">
    <property type="entry name" value="Ribosyl_crysJ1_sf"/>
</dbReference>
<dbReference type="Pfam" id="PF07647">
    <property type="entry name" value="SAM_2"/>
    <property type="match status" value="1"/>
</dbReference>
<feature type="compositionally biased region" description="Polar residues" evidence="13">
    <location>
        <begin position="158"/>
        <end position="200"/>
    </location>
</feature>
<name>A0A820FHG3_9BILA</name>
<evidence type="ECO:0000259" key="14">
    <source>
        <dbReference type="PROSITE" id="PS50105"/>
    </source>
</evidence>
<feature type="compositionally biased region" description="Low complexity" evidence="13">
    <location>
        <begin position="143"/>
        <end position="157"/>
    </location>
</feature>
<dbReference type="Gene3D" id="1.10.4080.10">
    <property type="entry name" value="ADP-ribosylation/Crystallin J1"/>
    <property type="match status" value="1"/>
</dbReference>
<keyword evidence="3" id="KW-0378">Hydrolase</keyword>
<dbReference type="GO" id="GO:0046872">
    <property type="term" value="F:metal ion binding"/>
    <property type="evidence" value="ECO:0007669"/>
    <property type="project" value="UniProtKB-KW"/>
</dbReference>
<evidence type="ECO:0000256" key="6">
    <source>
        <dbReference type="ARBA" id="ARBA00042471"/>
    </source>
</evidence>
<proteinExistence type="inferred from homology"/>
<feature type="binding site" evidence="12">
    <location>
        <position position="49"/>
    </location>
    <ligand>
        <name>Mg(2+)</name>
        <dbReference type="ChEBI" id="CHEBI:18420"/>
        <label>1</label>
    </ligand>
</feature>
<dbReference type="InterPro" id="IPR001660">
    <property type="entry name" value="SAM"/>
</dbReference>
<evidence type="ECO:0000256" key="1">
    <source>
        <dbReference type="ARBA" id="ARBA00010702"/>
    </source>
</evidence>
<evidence type="ECO:0000256" key="13">
    <source>
        <dbReference type="SAM" id="MobiDB-lite"/>
    </source>
</evidence>
<dbReference type="Proteomes" id="UP000663868">
    <property type="component" value="Unassembled WGS sequence"/>
</dbReference>
<dbReference type="GO" id="GO:0004649">
    <property type="term" value="F:poly(ADP-ribose) glycohydrolase activity"/>
    <property type="evidence" value="ECO:0007669"/>
    <property type="project" value="UniProtKB-EC"/>
</dbReference>
<sequence>SYKKHGGYKEGIRGKGYIVQSLEAALWAFWSNKDSFEKGALAAVNLGDDTDTTAAIYGQLAGAYYGYRKLPQKWMQHMYGQIFIQCLSQWIVYEGQRWSPDNSETLNVPSAQSQYNNTTSSSIIDKQNYHEHASGGSSQTRPASGASHSSIGSTASSRNMQSQMSLPSGSTQLNNASASSKTQQPGNSNTPQHSTTSPKDYNTAEPGYFLEQLQTLSGVAEWLRSLGAEYHKYVPCFEEHLIDGFWLLNYVNDESLIKYEVRNEKHRKKILDGIEVFQKECKKRRSSNGN</sequence>
<evidence type="ECO:0000256" key="4">
    <source>
        <dbReference type="ARBA" id="ARBA00041057"/>
    </source>
</evidence>
<dbReference type="InterPro" id="IPR013761">
    <property type="entry name" value="SAM/pointed_sf"/>
</dbReference>
<evidence type="ECO:0000256" key="11">
    <source>
        <dbReference type="ARBA" id="ARBA00049015"/>
    </source>
</evidence>
<dbReference type="EMBL" id="CAJOBB010011424">
    <property type="protein sequence ID" value="CAF4260713.1"/>
    <property type="molecule type" value="Genomic_DNA"/>
</dbReference>
<dbReference type="SUPFAM" id="SSF47769">
    <property type="entry name" value="SAM/Pointed domain"/>
    <property type="match status" value="1"/>
</dbReference>